<name>A0ACC0BGE9_CATRO</name>
<organism evidence="1 2">
    <name type="scientific">Catharanthus roseus</name>
    <name type="common">Madagascar periwinkle</name>
    <name type="synonym">Vinca rosea</name>
    <dbReference type="NCBI Taxonomy" id="4058"/>
    <lineage>
        <taxon>Eukaryota</taxon>
        <taxon>Viridiplantae</taxon>
        <taxon>Streptophyta</taxon>
        <taxon>Embryophyta</taxon>
        <taxon>Tracheophyta</taxon>
        <taxon>Spermatophyta</taxon>
        <taxon>Magnoliopsida</taxon>
        <taxon>eudicotyledons</taxon>
        <taxon>Gunneridae</taxon>
        <taxon>Pentapetalae</taxon>
        <taxon>asterids</taxon>
        <taxon>lamiids</taxon>
        <taxon>Gentianales</taxon>
        <taxon>Apocynaceae</taxon>
        <taxon>Rauvolfioideae</taxon>
        <taxon>Vinceae</taxon>
        <taxon>Catharanthinae</taxon>
        <taxon>Catharanthus</taxon>
    </lineage>
</organism>
<dbReference type="Proteomes" id="UP001060085">
    <property type="component" value="Linkage Group LG03"/>
</dbReference>
<comment type="caution">
    <text evidence="1">The sequence shown here is derived from an EMBL/GenBank/DDBJ whole genome shotgun (WGS) entry which is preliminary data.</text>
</comment>
<evidence type="ECO:0000313" key="2">
    <source>
        <dbReference type="Proteomes" id="UP001060085"/>
    </source>
</evidence>
<evidence type="ECO:0000313" key="1">
    <source>
        <dbReference type="EMBL" id="KAI5671710.1"/>
    </source>
</evidence>
<accession>A0ACC0BGE9</accession>
<proteinExistence type="predicted"/>
<keyword evidence="2" id="KW-1185">Reference proteome</keyword>
<dbReference type="EMBL" id="CM044703">
    <property type="protein sequence ID" value="KAI5671710.1"/>
    <property type="molecule type" value="Genomic_DNA"/>
</dbReference>
<sequence>MATWVIEGPPLSPTQIISFAKKVQTIIRRCMVSIGGTLGCTPSQHDIQQTFPVQPSRCRPLELRGARKLPGRGAREGRASAPPDMGRGGHAPPPLGTGSSSFQAAPPPGTVGSSTPHMPISITSSSDTDEHNDERTDEVTPVQQLGFGHRVGKKTTRFTPSDWP</sequence>
<gene>
    <name evidence="1" type="ORF">M9H77_12074</name>
</gene>
<reference evidence="2" key="1">
    <citation type="journal article" date="2023" name="Nat. Plants">
        <title>Single-cell RNA sequencing provides a high-resolution roadmap for understanding the multicellular compartmentation of specialized metabolism.</title>
        <authorList>
            <person name="Sun S."/>
            <person name="Shen X."/>
            <person name="Li Y."/>
            <person name="Li Y."/>
            <person name="Wang S."/>
            <person name="Li R."/>
            <person name="Zhang H."/>
            <person name="Shen G."/>
            <person name="Guo B."/>
            <person name="Wei J."/>
            <person name="Xu J."/>
            <person name="St-Pierre B."/>
            <person name="Chen S."/>
            <person name="Sun C."/>
        </authorList>
    </citation>
    <scope>NUCLEOTIDE SEQUENCE [LARGE SCALE GENOMIC DNA]</scope>
</reference>
<protein>
    <submittedName>
        <fullName evidence="1">Uncharacterized protein</fullName>
    </submittedName>
</protein>